<organism evidence="1 2">
    <name type="scientific">Carya illinoinensis</name>
    <name type="common">Pecan</name>
    <dbReference type="NCBI Taxonomy" id="32201"/>
    <lineage>
        <taxon>Eukaryota</taxon>
        <taxon>Viridiplantae</taxon>
        <taxon>Streptophyta</taxon>
        <taxon>Embryophyta</taxon>
        <taxon>Tracheophyta</taxon>
        <taxon>Spermatophyta</taxon>
        <taxon>Magnoliopsida</taxon>
        <taxon>eudicotyledons</taxon>
        <taxon>Gunneridae</taxon>
        <taxon>Pentapetalae</taxon>
        <taxon>rosids</taxon>
        <taxon>fabids</taxon>
        <taxon>Fagales</taxon>
        <taxon>Juglandaceae</taxon>
        <taxon>Carya</taxon>
    </lineage>
</organism>
<dbReference type="AlphaFoldDB" id="A0A922FY31"/>
<comment type="caution">
    <text evidence="1">The sequence shown here is derived from an EMBL/GenBank/DDBJ whole genome shotgun (WGS) entry which is preliminary data.</text>
</comment>
<sequence length="68" mass="8118">MPKLCHLKIEHCRNLRMVPDGLQFLSNLQKLEIVNTNFSFEERLREGGQYFYKIRHVPSLEVISAWED</sequence>
<protein>
    <submittedName>
        <fullName evidence="1">Uncharacterized protein</fullName>
    </submittedName>
</protein>
<dbReference type="EMBL" id="CM031825">
    <property type="protein sequence ID" value="KAG6730591.1"/>
    <property type="molecule type" value="Genomic_DNA"/>
</dbReference>
<name>A0A922FY31_CARIL</name>
<evidence type="ECO:0000313" key="1">
    <source>
        <dbReference type="EMBL" id="KAG6730591.1"/>
    </source>
</evidence>
<dbReference type="Proteomes" id="UP000811246">
    <property type="component" value="Chromosome 1"/>
</dbReference>
<accession>A0A922FY31</accession>
<reference evidence="1" key="1">
    <citation type="submission" date="2021-01" db="EMBL/GenBank/DDBJ databases">
        <authorList>
            <person name="Lovell J.T."/>
            <person name="Bentley N."/>
            <person name="Bhattarai G."/>
            <person name="Jenkins J.W."/>
            <person name="Sreedasyam A."/>
            <person name="Alarcon Y."/>
            <person name="Bock C."/>
            <person name="Boston L."/>
            <person name="Carlson J."/>
            <person name="Cervantes K."/>
            <person name="Clermont K."/>
            <person name="Krom N."/>
            <person name="Kubenka K."/>
            <person name="Mamidi S."/>
            <person name="Mattison C."/>
            <person name="Monteros M."/>
            <person name="Pisani C."/>
            <person name="Plott C."/>
            <person name="Rajasekar S."/>
            <person name="Rhein H.S."/>
            <person name="Rohla C."/>
            <person name="Song M."/>
            <person name="Hilaire R.S."/>
            <person name="Shu S."/>
            <person name="Wells L."/>
            <person name="Wang X."/>
            <person name="Webber J."/>
            <person name="Heerema R.J."/>
            <person name="Klein P."/>
            <person name="Conner P."/>
            <person name="Grauke L."/>
            <person name="Grimwood J."/>
            <person name="Schmutz J."/>
            <person name="Randall J.J."/>
        </authorList>
    </citation>
    <scope>NUCLEOTIDE SEQUENCE</scope>
    <source>
        <tissue evidence="1">Leaf</tissue>
    </source>
</reference>
<gene>
    <name evidence="1" type="ORF">I3842_01G088500</name>
</gene>
<proteinExistence type="predicted"/>
<evidence type="ECO:0000313" key="2">
    <source>
        <dbReference type="Proteomes" id="UP000811246"/>
    </source>
</evidence>